<dbReference type="GO" id="GO:0008654">
    <property type="term" value="P:phospholipid biosynthetic process"/>
    <property type="evidence" value="ECO:0007669"/>
    <property type="project" value="UniProtKB-KW"/>
</dbReference>
<dbReference type="SUPFAM" id="SSF48179">
    <property type="entry name" value="6-phosphogluconate dehydrogenase C-terminal domain-like"/>
    <property type="match status" value="1"/>
</dbReference>
<reference evidence="14 15" key="1">
    <citation type="submission" date="2019-08" db="EMBL/GenBank/DDBJ databases">
        <title>Draft genome sequence of Ulvibacter marinus type strain NBRC 109484.</title>
        <authorList>
            <person name="Kawano K."/>
            <person name="Ushijima N."/>
            <person name="Kihara M."/>
            <person name="Itoh H."/>
        </authorList>
    </citation>
    <scope>NUCLEOTIDE SEQUENCE [LARGE SCALE GENOMIC DNA]</scope>
    <source>
        <strain evidence="14 15">NBRC 109484</strain>
    </source>
</reference>
<evidence type="ECO:0000256" key="9">
    <source>
        <dbReference type="PIRSR" id="PIRSR000114-3"/>
    </source>
</evidence>
<dbReference type="PANTHER" id="PTHR11728">
    <property type="entry name" value="GLYCEROL-3-PHOSPHATE DEHYDROGENASE"/>
    <property type="match status" value="1"/>
</dbReference>
<dbReference type="GO" id="GO:0005829">
    <property type="term" value="C:cytosol"/>
    <property type="evidence" value="ECO:0007669"/>
    <property type="project" value="TreeGrafter"/>
</dbReference>
<dbReference type="GO" id="GO:0005975">
    <property type="term" value="P:carbohydrate metabolic process"/>
    <property type="evidence" value="ECO:0007669"/>
    <property type="project" value="InterPro"/>
</dbReference>
<keyword evidence="5" id="KW-0594">Phospholipid biosynthesis</keyword>
<keyword evidence="4" id="KW-0443">Lipid metabolism</keyword>
<dbReference type="PANTHER" id="PTHR11728:SF1">
    <property type="entry name" value="GLYCEROL-3-PHOSPHATE DEHYDROGENASE [NAD(+)] 2, CHLOROPLASTIC"/>
    <property type="match status" value="1"/>
</dbReference>
<name>A0A5J4IMN4_9FLAO</name>
<evidence type="ECO:0000256" key="8">
    <source>
        <dbReference type="PIRSR" id="PIRSR000114-2"/>
    </source>
</evidence>
<evidence type="ECO:0000256" key="6">
    <source>
        <dbReference type="ARBA" id="ARBA00023264"/>
    </source>
</evidence>
<evidence type="ECO:0000256" key="5">
    <source>
        <dbReference type="ARBA" id="ARBA00023209"/>
    </source>
</evidence>
<dbReference type="InterPro" id="IPR006109">
    <property type="entry name" value="G3P_DH_NAD-dep_C"/>
</dbReference>
<dbReference type="SUPFAM" id="SSF51735">
    <property type="entry name" value="NAD(P)-binding Rossmann-fold domains"/>
    <property type="match status" value="1"/>
</dbReference>
<feature type="binding site" evidence="8">
    <location>
        <begin position="258"/>
        <end position="259"/>
    </location>
    <ligand>
        <name>substrate</name>
    </ligand>
</feature>
<feature type="domain" description="Glycerol-3-phosphate dehydrogenase NAD-dependent C-terminal" evidence="13">
    <location>
        <begin position="183"/>
        <end position="326"/>
    </location>
</feature>
<keyword evidence="2" id="KW-0444">Lipid biosynthesis</keyword>
<protein>
    <recommendedName>
        <fullName evidence="11">Glycerol-3-phosphate dehydrogenase</fullName>
        <ecNumber evidence="11">1.1.1.94</ecNumber>
    </recommendedName>
</protein>
<dbReference type="Proteomes" id="UP000326509">
    <property type="component" value="Unassembled WGS sequence"/>
</dbReference>
<dbReference type="GO" id="GO:0141153">
    <property type="term" value="F:glycerol-3-phosphate dehydrogenase (NADP+) activity"/>
    <property type="evidence" value="ECO:0007669"/>
    <property type="project" value="RHEA"/>
</dbReference>
<dbReference type="InterPro" id="IPR036291">
    <property type="entry name" value="NAD(P)-bd_dom_sf"/>
</dbReference>
<evidence type="ECO:0000313" key="14">
    <source>
        <dbReference type="EMBL" id="GER58519.1"/>
    </source>
</evidence>
<organism evidence="14 15">
    <name type="scientific">Patiriisocius marinus</name>
    <dbReference type="NCBI Taxonomy" id="1397112"/>
    <lineage>
        <taxon>Bacteria</taxon>
        <taxon>Pseudomonadati</taxon>
        <taxon>Bacteroidota</taxon>
        <taxon>Flavobacteriia</taxon>
        <taxon>Flavobacteriales</taxon>
        <taxon>Flavobacteriaceae</taxon>
        <taxon>Patiriisocius</taxon>
    </lineage>
</organism>
<feature type="binding site" evidence="9">
    <location>
        <position position="258"/>
    </location>
    <ligand>
        <name>NAD(+)</name>
        <dbReference type="ChEBI" id="CHEBI:57540"/>
    </ligand>
</feature>
<keyword evidence="9 10" id="KW-0520">NAD</keyword>
<dbReference type="EMBL" id="BKCG01000001">
    <property type="protein sequence ID" value="GER58519.1"/>
    <property type="molecule type" value="Genomic_DNA"/>
</dbReference>
<feature type="binding site" evidence="9">
    <location>
        <position position="87"/>
    </location>
    <ligand>
        <name>NAD(+)</name>
        <dbReference type="ChEBI" id="CHEBI:57540"/>
    </ligand>
</feature>
<dbReference type="Pfam" id="PF07479">
    <property type="entry name" value="NAD_Gly3P_dh_C"/>
    <property type="match status" value="1"/>
</dbReference>
<comment type="similarity">
    <text evidence="1 10">Belongs to the NAD-dependent glycerol-3-phosphate dehydrogenase family.</text>
</comment>
<dbReference type="PRINTS" id="PR00077">
    <property type="entry name" value="GPDHDRGNASE"/>
</dbReference>
<accession>A0A5J4IMN4</accession>
<comment type="catalytic activity">
    <reaction evidence="11">
        <text>sn-glycerol 3-phosphate + NADP(+) = dihydroxyacetone phosphate + NADPH + H(+)</text>
        <dbReference type="Rhea" id="RHEA:11096"/>
        <dbReference type="ChEBI" id="CHEBI:15378"/>
        <dbReference type="ChEBI" id="CHEBI:57597"/>
        <dbReference type="ChEBI" id="CHEBI:57642"/>
        <dbReference type="ChEBI" id="CHEBI:57783"/>
        <dbReference type="ChEBI" id="CHEBI:58349"/>
        <dbReference type="EC" id="1.1.1.94"/>
    </reaction>
</comment>
<evidence type="ECO:0000256" key="4">
    <source>
        <dbReference type="ARBA" id="ARBA00023098"/>
    </source>
</evidence>
<dbReference type="EC" id="1.1.1.94" evidence="11"/>
<dbReference type="Gene3D" id="1.10.1040.10">
    <property type="entry name" value="N-(1-d-carboxylethyl)-l-norvaline Dehydrogenase, domain 2"/>
    <property type="match status" value="1"/>
</dbReference>
<evidence type="ECO:0000256" key="11">
    <source>
        <dbReference type="RuleBase" id="RU000439"/>
    </source>
</evidence>
<keyword evidence="3 10" id="KW-0560">Oxidoreductase</keyword>
<dbReference type="NCBIfam" id="NF000942">
    <property type="entry name" value="PRK00094.1-4"/>
    <property type="match status" value="1"/>
</dbReference>
<evidence type="ECO:0000256" key="2">
    <source>
        <dbReference type="ARBA" id="ARBA00022516"/>
    </source>
</evidence>
<evidence type="ECO:0000256" key="7">
    <source>
        <dbReference type="PIRSR" id="PIRSR000114-1"/>
    </source>
</evidence>
<evidence type="ECO:0000256" key="1">
    <source>
        <dbReference type="ARBA" id="ARBA00011009"/>
    </source>
</evidence>
<dbReference type="AlphaFoldDB" id="A0A5J4IMN4"/>
<sequence length="334" mass="37055">MSDKPKFAVFGGGSWATAIVKMLCENQTEVGWYMRNTSAIDHIKKEQHNPNYLSAVEFKPEQLKLSNDINEMVEYADYLIFVIPSAFIFSALKNLTASLENKIIFSAIKGIVPETSLIVGDHFNTHLNVPFADIGVISGPCHAEEVALERLSYLTIACADEAKAQVVCDNLSCDYIKCNISDDVIGTEYAAMLKNIYAIAAGIAHGLGYGDNFQSVLMSNAIREMKRYVKKVHKMKRDINDSAYLGDLLVTGYSVFSRNRLFGNMIGKGYTVKSAQMEMNMVAEGYYATKSAYELNQAKGKKKAKTPIVNAIYAILYEGKDPKKIIAKLTDKLD</sequence>
<gene>
    <name evidence="14" type="primary">gpsA_1</name>
    <name evidence="14" type="ORF">ULMA_06270</name>
</gene>
<evidence type="ECO:0000259" key="12">
    <source>
        <dbReference type="Pfam" id="PF01210"/>
    </source>
</evidence>
<evidence type="ECO:0000256" key="3">
    <source>
        <dbReference type="ARBA" id="ARBA00023002"/>
    </source>
</evidence>
<proteinExistence type="inferred from homology"/>
<dbReference type="InterPro" id="IPR011128">
    <property type="entry name" value="G3P_DH_NAD-dep_N"/>
</dbReference>
<dbReference type="Pfam" id="PF01210">
    <property type="entry name" value="NAD_Gly3P_dh_N"/>
    <property type="match status" value="1"/>
</dbReference>
<dbReference type="InterPro" id="IPR013328">
    <property type="entry name" value="6PGD_dom2"/>
</dbReference>
<dbReference type="RefSeq" id="WP_151672590.1">
    <property type="nucleotide sequence ID" value="NZ_BKCG01000001.1"/>
</dbReference>
<feature type="domain" description="Glycerol-3-phosphate dehydrogenase NAD-dependent N-terminal" evidence="12">
    <location>
        <begin position="7"/>
        <end position="163"/>
    </location>
</feature>
<dbReference type="InterPro" id="IPR008927">
    <property type="entry name" value="6-PGluconate_DH-like_C_sf"/>
</dbReference>
<dbReference type="Gene3D" id="3.40.50.720">
    <property type="entry name" value="NAD(P)-binding Rossmann-like Domain"/>
    <property type="match status" value="1"/>
</dbReference>
<evidence type="ECO:0000313" key="15">
    <source>
        <dbReference type="Proteomes" id="UP000326509"/>
    </source>
</evidence>
<dbReference type="GO" id="GO:0046168">
    <property type="term" value="P:glycerol-3-phosphate catabolic process"/>
    <property type="evidence" value="ECO:0007669"/>
    <property type="project" value="InterPro"/>
</dbReference>
<dbReference type="OrthoDB" id="9812273at2"/>
<evidence type="ECO:0000256" key="10">
    <source>
        <dbReference type="RuleBase" id="RU000437"/>
    </source>
</evidence>
<feature type="binding site" evidence="8">
    <location>
        <position position="109"/>
    </location>
    <ligand>
        <name>substrate</name>
    </ligand>
</feature>
<dbReference type="InterPro" id="IPR006168">
    <property type="entry name" value="G3P_DH_NAD-dep"/>
</dbReference>
<keyword evidence="15" id="KW-1185">Reference proteome</keyword>
<dbReference type="PIRSF" id="PIRSF000114">
    <property type="entry name" value="Glycerol-3-P_dh"/>
    <property type="match status" value="1"/>
</dbReference>
<feature type="active site" description="Proton acceptor" evidence="7">
    <location>
        <position position="194"/>
    </location>
</feature>
<feature type="binding site" evidence="9">
    <location>
        <position position="143"/>
    </location>
    <ligand>
        <name>NAD(+)</name>
        <dbReference type="ChEBI" id="CHEBI:57540"/>
    </ligand>
</feature>
<evidence type="ECO:0000259" key="13">
    <source>
        <dbReference type="Pfam" id="PF07479"/>
    </source>
</evidence>
<keyword evidence="6" id="KW-1208">Phospholipid metabolism</keyword>
<comment type="caution">
    <text evidence="14">The sequence shown here is derived from an EMBL/GenBank/DDBJ whole genome shotgun (WGS) entry which is preliminary data.</text>
</comment>
<dbReference type="GO" id="GO:0051287">
    <property type="term" value="F:NAD binding"/>
    <property type="evidence" value="ECO:0007669"/>
    <property type="project" value="InterPro"/>
</dbReference>